<comment type="cofactor">
    <cofactor evidence="5">
        <name>[2Fe-2S] cluster</name>
        <dbReference type="ChEBI" id="CHEBI:190135"/>
    </cofactor>
</comment>
<dbReference type="GO" id="GO:0051537">
    <property type="term" value="F:2 iron, 2 sulfur cluster binding"/>
    <property type="evidence" value="ECO:0007669"/>
    <property type="project" value="UniProtKB-KW"/>
</dbReference>
<evidence type="ECO:0000256" key="4">
    <source>
        <dbReference type="ARBA" id="ARBA00023014"/>
    </source>
</evidence>
<reference evidence="7 8" key="1">
    <citation type="journal article" date="2024" name="Nat. Commun.">
        <title>Phylogenomics reveals the evolutionary origins of lichenization in chlorophyte algae.</title>
        <authorList>
            <person name="Puginier C."/>
            <person name="Libourel C."/>
            <person name="Otte J."/>
            <person name="Skaloud P."/>
            <person name="Haon M."/>
            <person name="Grisel S."/>
            <person name="Petersen M."/>
            <person name="Berrin J.G."/>
            <person name="Delaux P.M."/>
            <person name="Dal Grande F."/>
            <person name="Keller J."/>
        </authorList>
    </citation>
    <scope>NUCLEOTIDE SEQUENCE [LARGE SCALE GENOMIC DNA]</scope>
    <source>
        <strain evidence="7 8">SAG 245.80</strain>
    </source>
</reference>
<dbReference type="EMBL" id="JALJOU010000131">
    <property type="protein sequence ID" value="KAK9819077.1"/>
    <property type="molecule type" value="Genomic_DNA"/>
</dbReference>
<dbReference type="GO" id="GO:0046872">
    <property type="term" value="F:metal ion binding"/>
    <property type="evidence" value="ECO:0007669"/>
    <property type="project" value="UniProtKB-KW"/>
</dbReference>
<keyword evidence="3" id="KW-0408">Iron</keyword>
<evidence type="ECO:0000256" key="1">
    <source>
        <dbReference type="ARBA" id="ARBA00022714"/>
    </source>
</evidence>
<evidence type="ECO:0000256" key="2">
    <source>
        <dbReference type="ARBA" id="ARBA00022723"/>
    </source>
</evidence>
<dbReference type="InterPro" id="IPR054716">
    <property type="entry name" value="Sol_Rieske_ferrdox_dom"/>
</dbReference>
<keyword evidence="8" id="KW-1185">Reference proteome</keyword>
<proteinExistence type="predicted"/>
<accession>A0AAW1QBC7</accession>
<feature type="domain" description="Rieske" evidence="6">
    <location>
        <begin position="3"/>
        <end position="110"/>
    </location>
</feature>
<dbReference type="Pfam" id="PF22543">
    <property type="entry name" value="Rieske_4"/>
    <property type="match status" value="1"/>
</dbReference>
<keyword evidence="1" id="KW-0001">2Fe-2S</keyword>
<keyword evidence="4" id="KW-0411">Iron-sulfur</keyword>
<dbReference type="AlphaFoldDB" id="A0AAW1QBC7"/>
<dbReference type="PANTHER" id="PTHR21496">
    <property type="entry name" value="FERREDOXIN-RELATED"/>
    <property type="match status" value="1"/>
</dbReference>
<dbReference type="SUPFAM" id="SSF50022">
    <property type="entry name" value="ISP domain"/>
    <property type="match status" value="1"/>
</dbReference>
<evidence type="ECO:0000256" key="3">
    <source>
        <dbReference type="ARBA" id="ARBA00023004"/>
    </source>
</evidence>
<evidence type="ECO:0000313" key="8">
    <source>
        <dbReference type="Proteomes" id="UP001445335"/>
    </source>
</evidence>
<dbReference type="InterPro" id="IPR017941">
    <property type="entry name" value="Rieske_2Fe-2S"/>
</dbReference>
<evidence type="ECO:0000256" key="5">
    <source>
        <dbReference type="ARBA" id="ARBA00034078"/>
    </source>
</evidence>
<dbReference type="Gene3D" id="2.102.10.10">
    <property type="entry name" value="Rieske [2Fe-2S] iron-sulphur domain"/>
    <property type="match status" value="1"/>
</dbReference>
<dbReference type="PANTHER" id="PTHR21496:SF0">
    <property type="entry name" value="RIESKE DOMAIN-CONTAINING PROTEIN"/>
    <property type="match status" value="1"/>
</dbReference>
<dbReference type="PROSITE" id="PS51296">
    <property type="entry name" value="RIESKE"/>
    <property type="match status" value="1"/>
</dbReference>
<evidence type="ECO:0000313" key="7">
    <source>
        <dbReference type="EMBL" id="KAK9819077.1"/>
    </source>
</evidence>
<evidence type="ECO:0000259" key="6">
    <source>
        <dbReference type="PROSITE" id="PS51296"/>
    </source>
</evidence>
<keyword evidence="2" id="KW-0479">Metal-binding</keyword>
<dbReference type="Proteomes" id="UP001445335">
    <property type="component" value="Unassembled WGS sequence"/>
</dbReference>
<organism evidence="7 8">
    <name type="scientific">Elliptochloris bilobata</name>
    <dbReference type="NCBI Taxonomy" id="381761"/>
    <lineage>
        <taxon>Eukaryota</taxon>
        <taxon>Viridiplantae</taxon>
        <taxon>Chlorophyta</taxon>
        <taxon>core chlorophytes</taxon>
        <taxon>Trebouxiophyceae</taxon>
        <taxon>Trebouxiophyceae incertae sedis</taxon>
        <taxon>Elliptochloris clade</taxon>
        <taxon>Elliptochloris</taxon>
    </lineage>
</organism>
<protein>
    <recommendedName>
        <fullName evidence="6">Rieske domain-containing protein</fullName>
    </recommendedName>
</protein>
<sequence length="264" mass="27222">MVLRVMRSGDLAEGQRVSRAVHGRTVTVLRHHGKVHCLDSLCYHMGGPLGDEGDIEDLAIASGACIKCPWHGHRICLTTGGRVELGGAGVSVGKPVQRVHQAFDDGAYIMVAFSTQPLPSDKYNNPCACTDGAEPGSALGARATGYGLGSLGGDTSVAPAAIGWPEPLLPYGGLDKYAPPPSPLKAPRPQGTLDETLRGRKASAASARGAAARIAVQYRYKPPPMASGAGGAPAAPAGGAGQTTMTDFFVRRQERAGGVADMEV</sequence>
<dbReference type="CDD" id="cd03467">
    <property type="entry name" value="Rieske"/>
    <property type="match status" value="1"/>
</dbReference>
<comment type="caution">
    <text evidence="7">The sequence shown here is derived from an EMBL/GenBank/DDBJ whole genome shotgun (WGS) entry which is preliminary data.</text>
</comment>
<gene>
    <name evidence="7" type="ORF">WJX81_003841</name>
</gene>
<dbReference type="InterPro" id="IPR036922">
    <property type="entry name" value="Rieske_2Fe-2S_sf"/>
</dbReference>
<name>A0AAW1QBC7_9CHLO</name>